<evidence type="ECO:0000313" key="3">
    <source>
        <dbReference type="Proteomes" id="UP000554482"/>
    </source>
</evidence>
<sequence length="108" mass="11905">NDSKYDVKIGLPALEVPLAFPQATPASTFPPCASDYYQFDDLLTSEEQNLRRRVRAIMEKEIAPIMSEYWEKAEFPFHVIPKLADLRVAGGTIKGYGSPGLSVTGSAI</sequence>
<feature type="non-terminal residue" evidence="2">
    <location>
        <position position="108"/>
    </location>
</feature>
<gene>
    <name evidence="2" type="ORF">FRX31_003636</name>
</gene>
<dbReference type="Pfam" id="PF02771">
    <property type="entry name" value="Acyl-CoA_dh_N"/>
    <property type="match status" value="1"/>
</dbReference>
<dbReference type="OrthoDB" id="1730845at2759"/>
<organism evidence="2 3">
    <name type="scientific">Thalictrum thalictroides</name>
    <name type="common">Rue-anemone</name>
    <name type="synonym">Anemone thalictroides</name>
    <dbReference type="NCBI Taxonomy" id="46969"/>
    <lineage>
        <taxon>Eukaryota</taxon>
        <taxon>Viridiplantae</taxon>
        <taxon>Streptophyta</taxon>
        <taxon>Embryophyta</taxon>
        <taxon>Tracheophyta</taxon>
        <taxon>Spermatophyta</taxon>
        <taxon>Magnoliopsida</taxon>
        <taxon>Ranunculales</taxon>
        <taxon>Ranunculaceae</taxon>
        <taxon>Thalictroideae</taxon>
        <taxon>Thalictrum</taxon>
    </lineage>
</organism>
<dbReference type="GO" id="GO:0050660">
    <property type="term" value="F:flavin adenine dinucleotide binding"/>
    <property type="evidence" value="ECO:0007669"/>
    <property type="project" value="InterPro"/>
</dbReference>
<name>A0A7J6XCR2_THATH</name>
<dbReference type="InterPro" id="IPR045008">
    <property type="entry name" value="ACX4-like"/>
</dbReference>
<evidence type="ECO:0000313" key="2">
    <source>
        <dbReference type="EMBL" id="KAF5206777.1"/>
    </source>
</evidence>
<dbReference type="PANTHER" id="PTHR43188">
    <property type="entry name" value="ACYL-COENZYME A OXIDASE"/>
    <property type="match status" value="1"/>
</dbReference>
<dbReference type="GO" id="GO:0006635">
    <property type="term" value="P:fatty acid beta-oxidation"/>
    <property type="evidence" value="ECO:0007669"/>
    <property type="project" value="InterPro"/>
</dbReference>
<dbReference type="SUPFAM" id="SSF56645">
    <property type="entry name" value="Acyl-CoA dehydrogenase NM domain-like"/>
    <property type="match status" value="1"/>
</dbReference>
<protein>
    <submittedName>
        <fullName evidence="2">Acyl-coa dehydrogenase protein</fullName>
    </submittedName>
</protein>
<dbReference type="GO" id="GO:0003995">
    <property type="term" value="F:acyl-CoA dehydrogenase activity"/>
    <property type="evidence" value="ECO:0007669"/>
    <property type="project" value="InterPro"/>
</dbReference>
<reference evidence="2 3" key="1">
    <citation type="submission" date="2020-06" db="EMBL/GenBank/DDBJ databases">
        <title>Transcriptomic and genomic resources for Thalictrum thalictroides and T. hernandezii: Facilitating candidate gene discovery in an emerging model plant lineage.</title>
        <authorList>
            <person name="Arias T."/>
            <person name="Riano-Pachon D.M."/>
            <person name="Di Stilio V.S."/>
        </authorList>
    </citation>
    <scope>NUCLEOTIDE SEQUENCE [LARGE SCALE GENOMIC DNA]</scope>
    <source>
        <strain evidence="3">cv. WT478/WT964</strain>
        <tissue evidence="2">Leaves</tissue>
    </source>
</reference>
<dbReference type="Proteomes" id="UP000554482">
    <property type="component" value="Unassembled WGS sequence"/>
</dbReference>
<dbReference type="GO" id="GO:0005777">
    <property type="term" value="C:peroxisome"/>
    <property type="evidence" value="ECO:0007669"/>
    <property type="project" value="TreeGrafter"/>
</dbReference>
<feature type="non-terminal residue" evidence="2">
    <location>
        <position position="1"/>
    </location>
</feature>
<dbReference type="InterPro" id="IPR009100">
    <property type="entry name" value="AcylCoA_DH/oxidase_NM_dom_sf"/>
</dbReference>
<accession>A0A7J6XCR2</accession>
<dbReference type="PANTHER" id="PTHR43188:SF1">
    <property type="entry name" value="ACYL-COA DEHYDROGENASE"/>
    <property type="match status" value="1"/>
</dbReference>
<comment type="caution">
    <text evidence="2">The sequence shown here is derived from an EMBL/GenBank/DDBJ whole genome shotgun (WGS) entry which is preliminary data.</text>
</comment>
<dbReference type="Gene3D" id="1.10.540.10">
    <property type="entry name" value="Acyl-CoA dehydrogenase/oxidase, N-terminal domain"/>
    <property type="match status" value="1"/>
</dbReference>
<feature type="domain" description="Acyl-CoA dehydrogenase/oxidase N-terminal" evidence="1">
    <location>
        <begin position="44"/>
        <end position="107"/>
    </location>
</feature>
<keyword evidence="3" id="KW-1185">Reference proteome</keyword>
<dbReference type="InterPro" id="IPR013786">
    <property type="entry name" value="AcylCoA_DH/ox_N"/>
</dbReference>
<dbReference type="EMBL" id="JABWDY010002275">
    <property type="protein sequence ID" value="KAF5206777.1"/>
    <property type="molecule type" value="Genomic_DNA"/>
</dbReference>
<dbReference type="AlphaFoldDB" id="A0A7J6XCR2"/>
<dbReference type="InterPro" id="IPR037069">
    <property type="entry name" value="AcylCoA_DH/ox_N_sf"/>
</dbReference>
<evidence type="ECO:0000259" key="1">
    <source>
        <dbReference type="Pfam" id="PF02771"/>
    </source>
</evidence>
<proteinExistence type="predicted"/>